<evidence type="ECO:0000313" key="1">
    <source>
        <dbReference type="EMBL" id="CAA6821488.1"/>
    </source>
</evidence>
<accession>A0A6S6TZM1</accession>
<dbReference type="Gene3D" id="3.40.190.10">
    <property type="entry name" value="Periplasmic binding protein-like II"/>
    <property type="match status" value="2"/>
</dbReference>
<reference evidence="1" key="1">
    <citation type="submission" date="2020-01" db="EMBL/GenBank/DDBJ databases">
        <authorList>
            <person name="Meier V. D."/>
            <person name="Meier V D."/>
        </authorList>
    </citation>
    <scope>NUCLEOTIDE SEQUENCE</scope>
    <source>
        <strain evidence="1">HLG_WM_MAG_08</strain>
    </source>
</reference>
<dbReference type="Pfam" id="PF12974">
    <property type="entry name" value="Phosphonate-bd"/>
    <property type="match status" value="1"/>
</dbReference>
<proteinExistence type="predicted"/>
<organism evidence="1">
    <name type="scientific">uncultured Thiotrichaceae bacterium</name>
    <dbReference type="NCBI Taxonomy" id="298394"/>
    <lineage>
        <taxon>Bacteria</taxon>
        <taxon>Pseudomonadati</taxon>
        <taxon>Pseudomonadota</taxon>
        <taxon>Gammaproteobacteria</taxon>
        <taxon>Thiotrichales</taxon>
        <taxon>Thiotrichaceae</taxon>
        <taxon>environmental samples</taxon>
    </lineage>
</organism>
<dbReference type="AlphaFoldDB" id="A0A6S6TZM1"/>
<dbReference type="EMBL" id="CACVAV010000331">
    <property type="protein sequence ID" value="CAA6821488.1"/>
    <property type="molecule type" value="Genomic_DNA"/>
</dbReference>
<name>A0A6S6TZM1_9GAMM</name>
<sequence length="247" mass="27769">MIYNMTVSPDFPPEHIAGWYIFNTWLQRQLNESIHLELYNDFRQQRDAIQNDKIDLIYANPFDAAMLVREKGFTALAAPVGRADEAVIAVSEASAIQNIEDLPVQCTVASTDDPDIHLIGMIMLEPADISRDTVQVHQVGTYVLVAKQLIQQKADVGFFLAEAFDNLSSFVSSQLREVIRSQIYDIRHVLLAGPGIQEQHEAIKTALAGMNDDEKGQDVLANLSFESWEILQQEDTEFMIDLMDTLA</sequence>
<protein>
    <submittedName>
        <fullName evidence="1">ABC-type phosphate/phosphonate transport system periplasmic component</fullName>
    </submittedName>
</protein>
<gene>
    <name evidence="1" type="ORF">HELGO_WM22404</name>
</gene>
<dbReference type="SUPFAM" id="SSF53850">
    <property type="entry name" value="Periplasmic binding protein-like II"/>
    <property type="match status" value="1"/>
</dbReference>